<dbReference type="InterPro" id="IPR001119">
    <property type="entry name" value="SLH_dom"/>
</dbReference>
<proteinExistence type="predicted"/>
<protein>
    <recommendedName>
        <fullName evidence="4">SLH domain-containing protein</fullName>
    </recommendedName>
</protein>
<accession>A0A840QUV1</accession>
<dbReference type="RefSeq" id="WP_184665453.1">
    <property type="nucleotide sequence ID" value="NZ_JACHHB010000021.1"/>
</dbReference>
<keyword evidence="2" id="KW-0812">Transmembrane</keyword>
<dbReference type="Pfam" id="PF00395">
    <property type="entry name" value="SLH"/>
    <property type="match status" value="1"/>
</dbReference>
<dbReference type="AlphaFoldDB" id="A0A840QUV1"/>
<feature type="signal peptide" evidence="3">
    <location>
        <begin position="1"/>
        <end position="29"/>
    </location>
</feature>
<keyword evidence="1 3" id="KW-0732">Signal</keyword>
<feature type="chain" id="PRO_5032721098" description="SLH domain-containing protein" evidence="3">
    <location>
        <begin position="30"/>
        <end position="133"/>
    </location>
</feature>
<evidence type="ECO:0000256" key="3">
    <source>
        <dbReference type="SAM" id="SignalP"/>
    </source>
</evidence>
<dbReference type="PROSITE" id="PS51318">
    <property type="entry name" value="TAT"/>
    <property type="match status" value="1"/>
</dbReference>
<keyword evidence="2" id="KW-1133">Transmembrane helix</keyword>
<evidence type="ECO:0000259" key="4">
    <source>
        <dbReference type="PROSITE" id="PS51272"/>
    </source>
</evidence>
<evidence type="ECO:0000256" key="2">
    <source>
        <dbReference type="SAM" id="Phobius"/>
    </source>
</evidence>
<evidence type="ECO:0000313" key="5">
    <source>
        <dbReference type="EMBL" id="MBB5175051.1"/>
    </source>
</evidence>
<dbReference type="InterPro" id="IPR051465">
    <property type="entry name" value="Cell_Envelope_Struct_Comp"/>
</dbReference>
<dbReference type="PROSITE" id="PS51272">
    <property type="entry name" value="SLH"/>
    <property type="match status" value="1"/>
</dbReference>
<dbReference type="PANTHER" id="PTHR43308:SF1">
    <property type="entry name" value="OUTER MEMBRANE PROTEIN ALPHA"/>
    <property type="match status" value="1"/>
</dbReference>
<dbReference type="Proteomes" id="UP000551878">
    <property type="component" value="Unassembled WGS sequence"/>
</dbReference>
<name>A0A840QUV1_9BACI</name>
<dbReference type="EMBL" id="JACHHB010000021">
    <property type="protein sequence ID" value="MBB5175051.1"/>
    <property type="molecule type" value="Genomic_DNA"/>
</dbReference>
<feature type="transmembrane region" description="Helical" evidence="2">
    <location>
        <begin position="97"/>
        <end position="118"/>
    </location>
</feature>
<gene>
    <name evidence="5" type="ORF">HNQ41_003277</name>
</gene>
<keyword evidence="2" id="KW-0472">Membrane</keyword>
<keyword evidence="6" id="KW-1185">Reference proteome</keyword>
<feature type="domain" description="SLH" evidence="4">
    <location>
        <begin position="35"/>
        <end position="98"/>
    </location>
</feature>
<evidence type="ECO:0000313" key="6">
    <source>
        <dbReference type="Proteomes" id="UP000551878"/>
    </source>
</evidence>
<dbReference type="PANTHER" id="PTHR43308">
    <property type="entry name" value="OUTER MEMBRANE PROTEIN ALPHA-RELATED"/>
    <property type="match status" value="1"/>
</dbReference>
<reference evidence="5 6" key="1">
    <citation type="submission" date="2020-08" db="EMBL/GenBank/DDBJ databases">
        <title>Genomic Encyclopedia of Type Strains, Phase IV (KMG-IV): sequencing the most valuable type-strain genomes for metagenomic binning, comparative biology and taxonomic classification.</title>
        <authorList>
            <person name="Goeker M."/>
        </authorList>
    </citation>
    <scope>NUCLEOTIDE SEQUENCE [LARGE SCALE GENOMIC DNA]</scope>
    <source>
        <strain evidence="5 6">DSM 24696</strain>
    </source>
</reference>
<organism evidence="5 6">
    <name type="scientific">Texcoconibacillus texcoconensis</name>
    <dbReference type="NCBI Taxonomy" id="1095777"/>
    <lineage>
        <taxon>Bacteria</taxon>
        <taxon>Bacillati</taxon>
        <taxon>Bacillota</taxon>
        <taxon>Bacilli</taxon>
        <taxon>Bacillales</taxon>
        <taxon>Bacillaceae</taxon>
        <taxon>Texcoconibacillus</taxon>
    </lineage>
</organism>
<comment type="caution">
    <text evidence="5">The sequence shown here is derived from an EMBL/GenBank/DDBJ whole genome shotgun (WGS) entry which is preliminary data.</text>
</comment>
<evidence type="ECO:0000256" key="1">
    <source>
        <dbReference type="ARBA" id="ARBA00022729"/>
    </source>
</evidence>
<sequence>MYQPKSYRKFLAATASAVAVVATAGAVQAEGTQEQESSFTDVSEDHAERAAIEAMVERGIIEGYANGTFKPDETISREHIAVMLNRYLQHTMRKNCLLTSMMSMPIILMLQILQRLLILKFSKGPVKGFNQMN</sequence>
<dbReference type="InterPro" id="IPR006311">
    <property type="entry name" value="TAT_signal"/>
</dbReference>